<dbReference type="Proteomes" id="UP000005045">
    <property type="component" value="Unassembled WGS sequence"/>
</dbReference>
<evidence type="ECO:0000313" key="1">
    <source>
        <dbReference type="EMBL" id="EDT09281.1"/>
    </source>
</evidence>
<organism evidence="1 2">
    <name type="scientific">Paraburkholderia graminis (strain ATCC 700544 / DSM 17151 / LMG 18924 / NCIMB 13744 / C4D1M)</name>
    <dbReference type="NCBI Taxonomy" id="396598"/>
    <lineage>
        <taxon>Bacteria</taxon>
        <taxon>Pseudomonadati</taxon>
        <taxon>Pseudomonadota</taxon>
        <taxon>Betaproteobacteria</taxon>
        <taxon>Burkholderiales</taxon>
        <taxon>Burkholderiaceae</taxon>
        <taxon>Paraburkholderia</taxon>
    </lineage>
</organism>
<gene>
    <name evidence="1" type="ORF">BgramDRAFT_4003</name>
</gene>
<reference evidence="1 2" key="1">
    <citation type="submission" date="2008-03" db="EMBL/GenBank/DDBJ databases">
        <title>Sequencing of the draft genome and assembly of Burkholderia graminis C4D1M.</title>
        <authorList>
            <consortium name="US DOE Joint Genome Institute (JGI-PGF)"/>
            <person name="Copeland A."/>
            <person name="Lucas S."/>
            <person name="Lapidus A."/>
            <person name="Glavina del Rio T."/>
            <person name="Dalin E."/>
            <person name="Tice H."/>
            <person name="Bruce D."/>
            <person name="Goodwin L."/>
            <person name="Pitluck S."/>
            <person name="Larimer F."/>
            <person name="Land M.L."/>
            <person name="Hauser L."/>
            <person name="Tiedje J."/>
            <person name="Richardson P."/>
        </authorList>
    </citation>
    <scope>NUCLEOTIDE SEQUENCE [LARGE SCALE GENOMIC DNA]</scope>
    <source>
        <strain evidence="2">ATCC 700544 / DSM 17151 / LMG 18924 / NCIMB 13744 / C4D1M</strain>
    </source>
</reference>
<protein>
    <submittedName>
        <fullName evidence="1">Uncharacterized protein</fullName>
    </submittedName>
</protein>
<sequence length="48" mass="5522">MVMCALFVPMPMLMFMPLLTGACFRLFQTVVFRVVRVLHGGFLVRFVV</sequence>
<dbReference type="AlphaFoldDB" id="B1G3Q9"/>
<evidence type="ECO:0000313" key="2">
    <source>
        <dbReference type="Proteomes" id="UP000005045"/>
    </source>
</evidence>
<comment type="caution">
    <text evidence="1">The sequence shown here is derived from an EMBL/GenBank/DDBJ whole genome shotgun (WGS) entry which is preliminary data.</text>
</comment>
<keyword evidence="2" id="KW-1185">Reference proteome</keyword>
<accession>B1G3Q9</accession>
<proteinExistence type="predicted"/>
<name>B1G3Q9_PARG4</name>
<dbReference type="EMBL" id="ABLD01000012">
    <property type="protein sequence ID" value="EDT09281.1"/>
    <property type="molecule type" value="Genomic_DNA"/>
</dbReference>